<dbReference type="SUPFAM" id="SSF55781">
    <property type="entry name" value="GAF domain-like"/>
    <property type="match status" value="1"/>
</dbReference>
<comment type="subcellular location">
    <subcellularLocation>
        <location evidence="1">Cell membrane</location>
        <topology evidence="1">Multi-pass membrane protein</topology>
    </subcellularLocation>
</comment>
<evidence type="ECO:0000256" key="11">
    <source>
        <dbReference type="SAM" id="Phobius"/>
    </source>
</evidence>
<keyword evidence="8 11" id="KW-1133">Transmembrane helix</keyword>
<dbReference type="EMBL" id="AEUZ02000001">
    <property type="protein sequence ID" value="EHJ55703.1"/>
    <property type="molecule type" value="Genomic_DNA"/>
</dbReference>
<dbReference type="InterPro" id="IPR003018">
    <property type="entry name" value="GAF"/>
</dbReference>
<proteinExistence type="predicted"/>
<evidence type="ECO:0000256" key="7">
    <source>
        <dbReference type="ARBA" id="ARBA00022840"/>
    </source>
</evidence>
<dbReference type="InterPro" id="IPR003594">
    <property type="entry name" value="HATPase_dom"/>
</dbReference>
<dbReference type="Pfam" id="PF07694">
    <property type="entry name" value="5TM-5TMR_LYT"/>
    <property type="match status" value="1"/>
</dbReference>
<feature type="domain" description="GAF" evidence="12">
    <location>
        <begin position="237"/>
        <end position="372"/>
    </location>
</feature>
<feature type="transmembrane region" description="Helical" evidence="11">
    <location>
        <begin position="12"/>
        <end position="28"/>
    </location>
</feature>
<evidence type="ECO:0000256" key="9">
    <source>
        <dbReference type="ARBA" id="ARBA00023012"/>
    </source>
</evidence>
<dbReference type="GO" id="GO:0005524">
    <property type="term" value="F:ATP binding"/>
    <property type="evidence" value="ECO:0007669"/>
    <property type="project" value="UniProtKB-KW"/>
</dbReference>
<dbReference type="InterPro" id="IPR010559">
    <property type="entry name" value="Sig_transdc_His_kin_internal"/>
</dbReference>
<dbReference type="PANTHER" id="PTHR34220">
    <property type="entry name" value="SENSOR HISTIDINE KINASE YPDA"/>
    <property type="match status" value="1"/>
</dbReference>
<dbReference type="PANTHER" id="PTHR34220:SF7">
    <property type="entry name" value="SENSOR HISTIDINE KINASE YPDA"/>
    <property type="match status" value="1"/>
</dbReference>
<dbReference type="InterPro" id="IPR050640">
    <property type="entry name" value="Bact_2-comp_sensor_kinase"/>
</dbReference>
<feature type="transmembrane region" description="Helical" evidence="11">
    <location>
        <begin position="86"/>
        <end position="114"/>
    </location>
</feature>
<dbReference type="InterPro" id="IPR011620">
    <property type="entry name" value="Sig_transdc_His_kinase_LytS_TM"/>
</dbReference>
<dbReference type="SMART" id="SM00065">
    <property type="entry name" value="GAF"/>
    <property type="match status" value="1"/>
</dbReference>
<feature type="transmembrane region" description="Helical" evidence="11">
    <location>
        <begin position="178"/>
        <end position="205"/>
    </location>
</feature>
<keyword evidence="10 11" id="KW-0472">Membrane</keyword>
<organism evidence="13 14">
    <name type="scientific">Streptococcus urinalis 2285-97</name>
    <dbReference type="NCBI Taxonomy" id="764291"/>
    <lineage>
        <taxon>Bacteria</taxon>
        <taxon>Bacillati</taxon>
        <taxon>Bacillota</taxon>
        <taxon>Bacilli</taxon>
        <taxon>Lactobacillales</taxon>
        <taxon>Streptococcaceae</taxon>
        <taxon>Streptococcus</taxon>
    </lineage>
</organism>
<dbReference type="eggNOG" id="COG3275">
    <property type="taxonomic scope" value="Bacteria"/>
</dbReference>
<evidence type="ECO:0000256" key="4">
    <source>
        <dbReference type="ARBA" id="ARBA00022692"/>
    </source>
</evidence>
<dbReference type="Pfam" id="PF02518">
    <property type="entry name" value="HATPase_c"/>
    <property type="match status" value="1"/>
</dbReference>
<keyword evidence="4 11" id="KW-0812">Transmembrane</keyword>
<sequence>MTLFLIMMERAGLIILLSYGFVHIPMIKETLNYPKKAKNQFILLCLFSVFATISNFTGVEIKADLSIVNQTLSHIADQSSVANTRVLTIGMAGLIGGPFIGIVVGLISVFFRYLQGGLSPYIYVVSSLLIGLFSGISGHYFRKSSGEITVRQGMLIGFLMEVLQMVCILLLSPKFEQAWRLVAFISLPMILSNTLGVGIFISIITATKKLEDQAKAVQTHQVLELTNLTLPYLRQGLSIESCQPVAKIIYQHMNVSAVSLTNTTTILAFVGMGSDHHLPNTALLTELAKRAIATGKLTIGRTKSEIECHHPNCPLTSAIVIPLKWHEETIGTLKLYFSNEEKMTYADQQMAMGLGNIFSTQLALGQAEEAARLLSDAELKSLQAQVNPHFLFNALNTISALIRMDSEKARYLVGEFSKFIRSNLQGTRNNIIPLENEIEQVNAFLALENARFPDNVQFEMHNNIPVNQKVSLPPFTLQILVENAYKHAFDKQENGNKLCVDISIKRNDLLLVVTDNGIGIPKDKLKLLGKQKVKSKGNGSAIENLNKRLHFLYGTKAKLHFESSSKGTQVTVKIPLEEM</sequence>
<protein>
    <submittedName>
        <fullName evidence="13">Sensor protein LytS</fullName>
        <ecNumber evidence="13">2.7.13.3</ecNumber>
    </submittedName>
</protein>
<feature type="transmembrane region" description="Helical" evidence="11">
    <location>
        <begin position="120"/>
        <end position="141"/>
    </location>
</feature>
<dbReference type="Pfam" id="PF06580">
    <property type="entry name" value="His_kinase"/>
    <property type="match status" value="1"/>
</dbReference>
<dbReference type="Gene3D" id="1.10.1760.20">
    <property type="match status" value="1"/>
</dbReference>
<keyword evidence="7" id="KW-0067">ATP-binding</keyword>
<accession>G5KHH9</accession>
<keyword evidence="6" id="KW-0418">Kinase</keyword>
<feature type="transmembrane region" description="Helical" evidence="11">
    <location>
        <begin position="153"/>
        <end position="172"/>
    </location>
</feature>
<dbReference type="RefSeq" id="WP_006738496.1">
    <property type="nucleotide sequence ID" value="NZ_AEUZ02000001.1"/>
</dbReference>
<evidence type="ECO:0000256" key="10">
    <source>
        <dbReference type="ARBA" id="ARBA00023136"/>
    </source>
</evidence>
<dbReference type="InterPro" id="IPR036890">
    <property type="entry name" value="HATPase_C_sf"/>
</dbReference>
<keyword evidence="14" id="KW-1185">Reference proteome</keyword>
<evidence type="ECO:0000256" key="5">
    <source>
        <dbReference type="ARBA" id="ARBA00022741"/>
    </source>
</evidence>
<evidence type="ECO:0000256" key="8">
    <source>
        <dbReference type="ARBA" id="ARBA00022989"/>
    </source>
</evidence>
<dbReference type="GO" id="GO:0000155">
    <property type="term" value="F:phosphorelay sensor kinase activity"/>
    <property type="evidence" value="ECO:0007669"/>
    <property type="project" value="InterPro"/>
</dbReference>
<dbReference type="STRING" id="764291.STRUR_1494"/>
<evidence type="ECO:0000256" key="2">
    <source>
        <dbReference type="ARBA" id="ARBA00022475"/>
    </source>
</evidence>
<dbReference type="Proteomes" id="UP000005388">
    <property type="component" value="Unassembled WGS sequence"/>
</dbReference>
<keyword evidence="3 13" id="KW-0808">Transferase</keyword>
<evidence type="ECO:0000256" key="1">
    <source>
        <dbReference type="ARBA" id="ARBA00004651"/>
    </source>
</evidence>
<comment type="caution">
    <text evidence="13">The sequence shown here is derived from an EMBL/GenBank/DDBJ whole genome shotgun (WGS) entry which is preliminary data.</text>
</comment>
<dbReference type="EC" id="2.7.13.3" evidence="13"/>
<dbReference type="AlphaFoldDB" id="G5KHH9"/>
<keyword evidence="2" id="KW-1003">Cell membrane</keyword>
<dbReference type="Gene3D" id="3.30.565.10">
    <property type="entry name" value="Histidine kinase-like ATPase, C-terminal domain"/>
    <property type="match status" value="1"/>
</dbReference>
<gene>
    <name evidence="13" type="primary">lytS_1</name>
    <name evidence="13" type="ORF">STRUR_1494</name>
</gene>
<dbReference type="GO" id="GO:0005886">
    <property type="term" value="C:plasma membrane"/>
    <property type="evidence" value="ECO:0007669"/>
    <property type="project" value="UniProtKB-SubCell"/>
</dbReference>
<evidence type="ECO:0000313" key="13">
    <source>
        <dbReference type="EMBL" id="EHJ55703.1"/>
    </source>
</evidence>
<feature type="transmembrane region" description="Helical" evidence="11">
    <location>
        <begin position="40"/>
        <end position="59"/>
    </location>
</feature>
<name>G5KHH9_9STRE</name>
<dbReference type="SUPFAM" id="SSF55874">
    <property type="entry name" value="ATPase domain of HSP90 chaperone/DNA topoisomerase II/histidine kinase"/>
    <property type="match status" value="1"/>
</dbReference>
<reference evidence="13 14" key="1">
    <citation type="journal article" date="2014" name="Int. J. Syst. Evol. Microbiol.">
        <title>Phylogenomics and the dynamic genome evolution of the genus Streptococcus.</title>
        <authorList>
            <consortium name="The Broad Institute Genome Sequencing Platform"/>
            <person name="Richards V.P."/>
            <person name="Palmer S.R."/>
            <person name="Pavinski Bitar P.D."/>
            <person name="Qin X."/>
            <person name="Weinstock G.M."/>
            <person name="Highlander S.K."/>
            <person name="Town C.D."/>
            <person name="Burne R.A."/>
            <person name="Stanhope M.J."/>
        </authorList>
    </citation>
    <scope>NUCLEOTIDE SEQUENCE [LARGE SCALE GENOMIC DNA]</scope>
    <source>
        <strain evidence="13 14">2285-97</strain>
    </source>
</reference>
<evidence type="ECO:0000259" key="12">
    <source>
        <dbReference type="SMART" id="SM00065"/>
    </source>
</evidence>
<evidence type="ECO:0000256" key="6">
    <source>
        <dbReference type="ARBA" id="ARBA00022777"/>
    </source>
</evidence>
<evidence type="ECO:0000313" key="14">
    <source>
        <dbReference type="Proteomes" id="UP000005388"/>
    </source>
</evidence>
<evidence type="ECO:0000256" key="3">
    <source>
        <dbReference type="ARBA" id="ARBA00022679"/>
    </source>
</evidence>
<keyword evidence="9" id="KW-0902">Two-component regulatory system</keyword>
<keyword evidence="5" id="KW-0547">Nucleotide-binding</keyword>
<dbReference type="GO" id="GO:0071555">
    <property type="term" value="P:cell wall organization"/>
    <property type="evidence" value="ECO:0007669"/>
    <property type="project" value="InterPro"/>
</dbReference>